<proteinExistence type="predicted"/>
<dbReference type="EMBL" id="BK015092">
    <property type="protein sequence ID" value="DAD90704.1"/>
    <property type="molecule type" value="Genomic_DNA"/>
</dbReference>
<organism evidence="2">
    <name type="scientific">Siphoviridae sp. ctfDm7</name>
    <dbReference type="NCBI Taxonomy" id="2826412"/>
    <lineage>
        <taxon>Viruses</taxon>
        <taxon>Duplodnaviria</taxon>
        <taxon>Heunggongvirae</taxon>
        <taxon>Uroviricota</taxon>
        <taxon>Caudoviricetes</taxon>
    </lineage>
</organism>
<name>A0A8S5N8W9_9CAUD</name>
<accession>A0A8S5N8W9</accession>
<feature type="compositionally biased region" description="Low complexity" evidence="1">
    <location>
        <begin position="187"/>
        <end position="200"/>
    </location>
</feature>
<protein>
    <submittedName>
        <fullName evidence="2">Uncharacterized protein</fullName>
    </submittedName>
</protein>
<evidence type="ECO:0000313" key="2">
    <source>
        <dbReference type="EMBL" id="DAD90704.1"/>
    </source>
</evidence>
<feature type="compositionally biased region" description="Basic and acidic residues" evidence="1">
    <location>
        <begin position="152"/>
        <end position="174"/>
    </location>
</feature>
<evidence type="ECO:0000256" key="1">
    <source>
        <dbReference type="SAM" id="MobiDB-lite"/>
    </source>
</evidence>
<reference evidence="2" key="1">
    <citation type="journal article" date="2021" name="Proc. Natl. Acad. Sci. U.S.A.">
        <title>A Catalog of Tens of Thousands of Viruses from Human Metagenomes Reveals Hidden Associations with Chronic Diseases.</title>
        <authorList>
            <person name="Tisza M.J."/>
            <person name="Buck C.B."/>
        </authorList>
    </citation>
    <scope>NUCLEOTIDE SEQUENCE</scope>
    <source>
        <strain evidence="2">CtfDm7</strain>
    </source>
</reference>
<feature type="region of interest" description="Disordered" evidence="1">
    <location>
        <begin position="133"/>
        <end position="206"/>
    </location>
</feature>
<sequence>MNKKLSDLILSTQSNLVINSELAVRIGLNEAVVLRQIYYWLEINEKLKRNYHDGKYWSYNTMENWRKENFPWWSTKTVERAFKNLVNSGLVITGNYNKDSRDRTKWYSIDEDVLEKVLKDTVEISTSDCPCANRQNDEMHTDNSTEALPETTYREHYTENTDKDCTLSSTEEKTLPSSGKGVKTSAPNNNINININNIPPRTKEQKQERYAHAKNNRSVDYKDEELPTILYNGFNSLYGDKEDILKDHDICLTMALVKQFFEKFKQYRGERHPMVYANDLDQFLSMIRNADLDMVKDGIVEEDEEPQYYLDMMDEYFGSDIGKNNNMDCDYHIWLFFTEKTQNILYNRVKQKREE</sequence>